<keyword evidence="7 8" id="KW-0413">Isomerase</keyword>
<dbReference type="InterPro" id="IPR014710">
    <property type="entry name" value="RmlC-like_jellyroll"/>
</dbReference>
<accession>A0A6M1U065</accession>
<dbReference type="NCBIfam" id="TIGR01221">
    <property type="entry name" value="rmlC"/>
    <property type="match status" value="1"/>
</dbReference>
<evidence type="ECO:0000256" key="7">
    <source>
        <dbReference type="RuleBase" id="RU364069"/>
    </source>
</evidence>
<dbReference type="CDD" id="cd00438">
    <property type="entry name" value="cupin_RmlC"/>
    <property type="match status" value="1"/>
</dbReference>
<dbReference type="EMBL" id="JAALFE010000001">
    <property type="protein sequence ID" value="NGQ89455.1"/>
    <property type="molecule type" value="Genomic_DNA"/>
</dbReference>
<dbReference type="InterPro" id="IPR011051">
    <property type="entry name" value="RmlC_Cupin_sf"/>
</dbReference>
<evidence type="ECO:0000313" key="8">
    <source>
        <dbReference type="EMBL" id="NGQ89455.1"/>
    </source>
</evidence>
<name>A0A6M1U065_9RHOB</name>
<dbReference type="GO" id="GO:0005829">
    <property type="term" value="C:cytosol"/>
    <property type="evidence" value="ECO:0007669"/>
    <property type="project" value="TreeGrafter"/>
</dbReference>
<comment type="function">
    <text evidence="2 7">Catalyzes the epimerization of the C3' and C5'positions of dTDP-6-deoxy-D-xylo-4-hexulose, forming dTDP-6-deoxy-L-lyxo-4-hexulose.</text>
</comment>
<dbReference type="EC" id="5.1.3.13" evidence="3 7"/>
<dbReference type="GO" id="GO:0000271">
    <property type="term" value="P:polysaccharide biosynthetic process"/>
    <property type="evidence" value="ECO:0007669"/>
    <property type="project" value="TreeGrafter"/>
</dbReference>
<evidence type="ECO:0000256" key="1">
    <source>
        <dbReference type="ARBA" id="ARBA00001298"/>
    </source>
</evidence>
<dbReference type="PANTHER" id="PTHR21047">
    <property type="entry name" value="DTDP-6-DEOXY-D-GLUCOSE-3,5 EPIMERASE"/>
    <property type="match status" value="1"/>
</dbReference>
<keyword evidence="9" id="KW-1185">Reference proteome</keyword>
<gene>
    <name evidence="8" type="primary">rfbC</name>
    <name evidence="8" type="ORF">G5V65_00995</name>
</gene>
<evidence type="ECO:0000256" key="3">
    <source>
        <dbReference type="ARBA" id="ARBA00012098"/>
    </source>
</evidence>
<comment type="catalytic activity">
    <reaction evidence="1 7">
        <text>dTDP-4-dehydro-6-deoxy-alpha-D-glucose = dTDP-4-dehydro-beta-L-rhamnose</text>
        <dbReference type="Rhea" id="RHEA:16969"/>
        <dbReference type="ChEBI" id="CHEBI:57649"/>
        <dbReference type="ChEBI" id="CHEBI:62830"/>
        <dbReference type="EC" id="5.1.3.13"/>
    </reaction>
</comment>
<evidence type="ECO:0000256" key="2">
    <source>
        <dbReference type="ARBA" id="ARBA00001997"/>
    </source>
</evidence>
<dbReference type="AlphaFoldDB" id="A0A6M1U065"/>
<comment type="similarity">
    <text evidence="7">Belongs to the dTDP-4-dehydrorhamnose 3,5-epimerase family.</text>
</comment>
<comment type="pathway">
    <text evidence="7">Carbohydrate biosynthesis; dTDP-L-rhamnose biosynthesis.</text>
</comment>
<dbReference type="Proteomes" id="UP000474758">
    <property type="component" value="Unassembled WGS sequence"/>
</dbReference>
<evidence type="ECO:0000256" key="4">
    <source>
        <dbReference type="ARBA" id="ARBA00019595"/>
    </source>
</evidence>
<reference evidence="8 9" key="1">
    <citation type="submission" date="2020-02" db="EMBL/GenBank/DDBJ databases">
        <title>Rhodobacter translucens sp. nov., a novel bacterium isolated from activated sludge.</title>
        <authorList>
            <person name="Liu J."/>
        </authorList>
    </citation>
    <scope>NUCLEOTIDE SEQUENCE [LARGE SCALE GENOMIC DNA]</scope>
    <source>
        <strain evidence="8 9">HX-7-19</strain>
    </source>
</reference>
<dbReference type="SUPFAM" id="SSF51182">
    <property type="entry name" value="RmlC-like cupins"/>
    <property type="match status" value="1"/>
</dbReference>
<dbReference type="GO" id="GO:0019305">
    <property type="term" value="P:dTDP-rhamnose biosynthetic process"/>
    <property type="evidence" value="ECO:0007669"/>
    <property type="project" value="UniProtKB-UniRule"/>
</dbReference>
<comment type="caution">
    <text evidence="8">The sequence shown here is derived from an EMBL/GenBank/DDBJ whole genome shotgun (WGS) entry which is preliminary data.</text>
</comment>
<organism evidence="8 9">
    <name type="scientific">Paragemmobacter kunshanensis</name>
    <dbReference type="NCBI Taxonomy" id="2583234"/>
    <lineage>
        <taxon>Bacteria</taxon>
        <taxon>Pseudomonadati</taxon>
        <taxon>Pseudomonadota</taxon>
        <taxon>Alphaproteobacteria</taxon>
        <taxon>Rhodobacterales</taxon>
        <taxon>Paracoccaceae</taxon>
        <taxon>Paragemmobacter</taxon>
    </lineage>
</organism>
<feature type="site" description="Participates in a stacking interaction with the thymidine ring of dTDP-4-oxo-6-deoxyglucose" evidence="6">
    <location>
        <position position="138"/>
    </location>
</feature>
<evidence type="ECO:0000256" key="5">
    <source>
        <dbReference type="PIRSR" id="PIRSR600888-1"/>
    </source>
</evidence>
<evidence type="ECO:0000256" key="6">
    <source>
        <dbReference type="PIRSR" id="PIRSR600888-3"/>
    </source>
</evidence>
<protein>
    <recommendedName>
        <fullName evidence="4 7">dTDP-4-dehydrorhamnose 3,5-epimerase</fullName>
        <ecNumber evidence="3 7">5.1.3.13</ecNumber>
    </recommendedName>
    <alternativeName>
        <fullName evidence="7">Thymidine diphospho-4-keto-rhamnose 3,5-epimerase</fullName>
    </alternativeName>
</protein>
<dbReference type="Gene3D" id="2.60.120.10">
    <property type="entry name" value="Jelly Rolls"/>
    <property type="match status" value="1"/>
</dbReference>
<feature type="active site" description="Proton acceptor" evidence="5">
    <location>
        <position position="62"/>
    </location>
</feature>
<sequence length="182" mass="20190">MRFTELPLAGAYRVELEPRGDARGFFARLFCAEEFAARGLATGWVQCNTSFTAAQGTVRGLHFQRPPMAETKLLRCIRGAIFDVIVDLRAGSPTFGRWHGERLDDQNRAMICVPEGFAHGFQTLTPDVEMLYFHSAPYSAAHEGGLRWDDAKVAVSWPLGVTEMSARDAAFPTLDKLEPIAK</sequence>
<proteinExistence type="inferred from homology"/>
<comment type="subunit">
    <text evidence="7">Homodimer.</text>
</comment>
<dbReference type="InterPro" id="IPR000888">
    <property type="entry name" value="RmlC-like"/>
</dbReference>
<dbReference type="RefSeq" id="WP_165046555.1">
    <property type="nucleotide sequence ID" value="NZ_JAALFE010000001.1"/>
</dbReference>
<dbReference type="PANTHER" id="PTHR21047:SF2">
    <property type="entry name" value="THYMIDINE DIPHOSPHO-4-KETO-RHAMNOSE 3,5-EPIMERASE"/>
    <property type="match status" value="1"/>
</dbReference>
<evidence type="ECO:0000313" key="9">
    <source>
        <dbReference type="Proteomes" id="UP000474758"/>
    </source>
</evidence>
<dbReference type="UniPathway" id="UPA00124"/>
<dbReference type="Pfam" id="PF00908">
    <property type="entry name" value="dTDP_sugar_isom"/>
    <property type="match status" value="1"/>
</dbReference>
<feature type="active site" description="Proton donor" evidence="5">
    <location>
        <position position="132"/>
    </location>
</feature>
<dbReference type="GO" id="GO:0008830">
    <property type="term" value="F:dTDP-4-dehydrorhamnose 3,5-epimerase activity"/>
    <property type="evidence" value="ECO:0007669"/>
    <property type="project" value="UniProtKB-UniRule"/>
</dbReference>